<evidence type="ECO:0000313" key="2">
    <source>
        <dbReference type="Proteomes" id="UP000438699"/>
    </source>
</evidence>
<dbReference type="AlphaFoldDB" id="A0A6N6N6Y7"/>
<accession>A0A6N6N6Y7</accession>
<gene>
    <name evidence="1" type="ORF">F8A88_00905</name>
</gene>
<organism evidence="1 2">
    <name type="scientific">Pseudodesulfovibrio senegalensis</name>
    <dbReference type="NCBI Taxonomy" id="1721087"/>
    <lineage>
        <taxon>Bacteria</taxon>
        <taxon>Pseudomonadati</taxon>
        <taxon>Thermodesulfobacteriota</taxon>
        <taxon>Desulfovibrionia</taxon>
        <taxon>Desulfovibrionales</taxon>
        <taxon>Desulfovibrionaceae</taxon>
    </lineage>
</organism>
<dbReference type="Proteomes" id="UP000438699">
    <property type="component" value="Unassembled WGS sequence"/>
</dbReference>
<name>A0A6N6N6Y7_9BACT</name>
<dbReference type="OrthoDB" id="5459734at2"/>
<reference evidence="1 2" key="1">
    <citation type="journal article" date="2017" name="Int. J. Syst. Evol. Microbiol.">
        <title>Desulfovibrio senegalensis sp. nov., a mesophilic sulfate reducer isolated from marine sediment.</title>
        <authorList>
            <person name="Thioye A."/>
            <person name="Gam Z.B.A."/>
            <person name="Mbengue M."/>
            <person name="Cayol J.L."/>
            <person name="Joseph-Bartoli M."/>
            <person name="Toure-Kane C."/>
            <person name="Labat M."/>
        </authorList>
    </citation>
    <scope>NUCLEOTIDE SEQUENCE [LARGE SCALE GENOMIC DNA]</scope>
    <source>
        <strain evidence="1 2">DSM 101509</strain>
    </source>
</reference>
<comment type="caution">
    <text evidence="1">The sequence shown here is derived from an EMBL/GenBank/DDBJ whole genome shotgun (WGS) entry which is preliminary data.</text>
</comment>
<sequence length="90" mass="10536">MAKDIYEDTLYGQVLPADWVNDTISSLMLLVDGEEEFIIEKSEQSEMLINYIDRWITAEGIVTETDDDFSIKVQSYKLEDDFELNDDDDW</sequence>
<dbReference type="RefSeq" id="WP_151149057.1">
    <property type="nucleotide sequence ID" value="NZ_WAIE01000001.1"/>
</dbReference>
<protein>
    <submittedName>
        <fullName evidence="1">Uncharacterized protein</fullName>
    </submittedName>
</protein>
<keyword evidence="2" id="KW-1185">Reference proteome</keyword>
<proteinExistence type="predicted"/>
<dbReference type="EMBL" id="WAIE01000001">
    <property type="protein sequence ID" value="KAB1442867.1"/>
    <property type="molecule type" value="Genomic_DNA"/>
</dbReference>
<evidence type="ECO:0000313" key="1">
    <source>
        <dbReference type="EMBL" id="KAB1442867.1"/>
    </source>
</evidence>